<dbReference type="AlphaFoldDB" id="A0A3A8Q7F7"/>
<reference evidence="6" key="1">
    <citation type="submission" date="2018-09" db="EMBL/GenBank/DDBJ databases">
        <authorList>
            <person name="Livingstone P.G."/>
            <person name="Whitworth D.E."/>
        </authorList>
    </citation>
    <scope>NUCLEOTIDE SEQUENCE [LARGE SCALE GENOMIC DNA]</scope>
    <source>
        <strain evidence="6">AB050A</strain>
    </source>
</reference>
<feature type="signal peptide" evidence="3">
    <location>
        <begin position="1"/>
        <end position="21"/>
    </location>
</feature>
<dbReference type="Pfam" id="PF19829">
    <property type="entry name" value="DUF6310"/>
    <property type="match status" value="1"/>
</dbReference>
<keyword evidence="2" id="KW-0812">Transmembrane</keyword>
<dbReference type="InterPro" id="IPR046277">
    <property type="entry name" value="DUF6310"/>
</dbReference>
<keyword evidence="2" id="KW-1133">Transmembrane helix</keyword>
<evidence type="ECO:0000256" key="3">
    <source>
        <dbReference type="SAM" id="SignalP"/>
    </source>
</evidence>
<keyword evidence="6" id="KW-1185">Reference proteome</keyword>
<keyword evidence="3" id="KW-0732">Signal</keyword>
<evidence type="ECO:0000259" key="4">
    <source>
        <dbReference type="Pfam" id="PF19829"/>
    </source>
</evidence>
<feature type="chain" id="PRO_5017471453" description="DUF6310 domain-containing protein" evidence="3">
    <location>
        <begin position="22"/>
        <end position="309"/>
    </location>
</feature>
<evidence type="ECO:0000256" key="2">
    <source>
        <dbReference type="SAM" id="Phobius"/>
    </source>
</evidence>
<evidence type="ECO:0000313" key="6">
    <source>
        <dbReference type="Proteomes" id="UP000267003"/>
    </source>
</evidence>
<evidence type="ECO:0000256" key="1">
    <source>
        <dbReference type="SAM" id="MobiDB-lite"/>
    </source>
</evidence>
<comment type="caution">
    <text evidence="5">The sequence shown here is derived from an EMBL/GenBank/DDBJ whole genome shotgun (WGS) entry which is preliminary data.</text>
</comment>
<feature type="domain" description="DUF6310" evidence="4">
    <location>
        <begin position="182"/>
        <end position="307"/>
    </location>
</feature>
<feature type="region of interest" description="Disordered" evidence="1">
    <location>
        <begin position="158"/>
        <end position="179"/>
    </location>
</feature>
<protein>
    <recommendedName>
        <fullName evidence="4">DUF6310 domain-containing protein</fullName>
    </recommendedName>
</protein>
<name>A0A3A8Q7F7_9BACT</name>
<dbReference type="PROSITE" id="PS51257">
    <property type="entry name" value="PROKAR_LIPOPROTEIN"/>
    <property type="match status" value="1"/>
</dbReference>
<dbReference type="EMBL" id="RAWK01000102">
    <property type="protein sequence ID" value="RKH64649.1"/>
    <property type="molecule type" value="Genomic_DNA"/>
</dbReference>
<dbReference type="OrthoDB" id="5524143at2"/>
<sequence length="309" mass="34024">MKATTRLRACLALLFFLSACATSAPDARMFREQRVTNLQRAAQLPWKDEGRCVVQEAAQPWSVLAKRCFPVLDHDRVRFHDTTGRCTVASTDAAVLVWGVCVLAAPEIIAGAVIVIGVVVVAVAIKEAMDAHELRHLYPEEAGTAHGTQITTREHLANQQPTLEPEPAGKARQPPAPPWLVDQTRRARCEPIPVKHRGGDDAHNKCADRIPPNRYPGMDVLVDGKHFDALQVGVHVLWEIKTDQFATYSLFLRNQVITAQVEELLEERRIARACGYGFVIGVSSDAHKAALLEREPSLAPDVVVTGCTR</sequence>
<accession>A0A3A8Q7F7</accession>
<gene>
    <name evidence="5" type="ORF">D7W81_18145</name>
</gene>
<dbReference type="Proteomes" id="UP000267003">
    <property type="component" value="Unassembled WGS sequence"/>
</dbReference>
<organism evidence="5 6">
    <name type="scientific">Corallococcus aberystwythensis</name>
    <dbReference type="NCBI Taxonomy" id="2316722"/>
    <lineage>
        <taxon>Bacteria</taxon>
        <taxon>Pseudomonadati</taxon>
        <taxon>Myxococcota</taxon>
        <taxon>Myxococcia</taxon>
        <taxon>Myxococcales</taxon>
        <taxon>Cystobacterineae</taxon>
        <taxon>Myxococcaceae</taxon>
        <taxon>Corallococcus</taxon>
    </lineage>
</organism>
<proteinExistence type="predicted"/>
<keyword evidence="2" id="KW-0472">Membrane</keyword>
<evidence type="ECO:0000313" key="5">
    <source>
        <dbReference type="EMBL" id="RKH64649.1"/>
    </source>
</evidence>
<feature type="transmembrane region" description="Helical" evidence="2">
    <location>
        <begin position="95"/>
        <end position="125"/>
    </location>
</feature>